<sequence length="279" mass="31152">MKQSHNGRTPKTRAVVIIPFLMSITLFFPPITSAEQSTSALEKRVQQMEEELQRLRGELMRTQAEARDPEQQVEQLEERVTKVERIKTSQDEGHMLFFRGGYTELNDPRTGQVLTDLGTSANNDDNGWYVGGGFDFLLSDDVWGLWDGASILAELGLEYKHFGSRSQPTALSVLAKPSPETGNTELTMLTVSASPKIKFTQWGKFQPWIIPAGLDIHVISPPSDPVTVLDIGFQVGAGAEYTIWKALKVGVDGRWHWTDDQTFTDNQFWTVGGYLGVGF</sequence>
<keyword evidence="1" id="KW-0175">Coiled coil</keyword>
<protein>
    <recommendedName>
        <fullName evidence="4">Outer membrane protein beta-barrel domain-containing protein</fullName>
    </recommendedName>
</protein>
<dbReference type="Proteomes" id="UP000000393">
    <property type="component" value="Chromosome"/>
</dbReference>
<dbReference type="STRING" id="105559.Nwat_0781"/>
<dbReference type="EMBL" id="CP002086">
    <property type="protein sequence ID" value="ADJ27735.1"/>
    <property type="molecule type" value="Genomic_DNA"/>
</dbReference>
<dbReference type="KEGG" id="nwa:Nwat_0781"/>
<evidence type="ECO:0000313" key="3">
    <source>
        <dbReference type="Proteomes" id="UP000000393"/>
    </source>
</evidence>
<dbReference type="SUPFAM" id="SSF56925">
    <property type="entry name" value="OMPA-like"/>
    <property type="match status" value="1"/>
</dbReference>
<evidence type="ECO:0008006" key="4">
    <source>
        <dbReference type="Google" id="ProtNLM"/>
    </source>
</evidence>
<name>D8KBX4_NITWC</name>
<dbReference type="Gene3D" id="1.20.5.340">
    <property type="match status" value="1"/>
</dbReference>
<evidence type="ECO:0000313" key="2">
    <source>
        <dbReference type="EMBL" id="ADJ27735.1"/>
    </source>
</evidence>
<proteinExistence type="predicted"/>
<gene>
    <name evidence="2" type="ordered locus">Nwat_0781</name>
</gene>
<organism evidence="2 3">
    <name type="scientific">Nitrosococcus watsoni (strain C-113)</name>
    <dbReference type="NCBI Taxonomy" id="105559"/>
    <lineage>
        <taxon>Bacteria</taxon>
        <taxon>Pseudomonadati</taxon>
        <taxon>Pseudomonadota</taxon>
        <taxon>Gammaproteobacteria</taxon>
        <taxon>Chromatiales</taxon>
        <taxon>Chromatiaceae</taxon>
        <taxon>Nitrosococcus</taxon>
    </lineage>
</organism>
<dbReference type="Gene3D" id="2.40.160.20">
    <property type="match status" value="1"/>
</dbReference>
<dbReference type="AlphaFoldDB" id="D8KBX4"/>
<reference evidence="2 3" key="1">
    <citation type="submission" date="2010-06" db="EMBL/GenBank/DDBJ databases">
        <title>Complete sequence of chromosome of Nitrosococcus watsoni C-113.</title>
        <authorList>
            <consortium name="US DOE Joint Genome Institute"/>
            <person name="Lucas S."/>
            <person name="Copeland A."/>
            <person name="Lapidus A."/>
            <person name="Cheng J.-F."/>
            <person name="Bruce D."/>
            <person name="Goodwin L."/>
            <person name="Pitluck S."/>
            <person name="Malfatti S.A."/>
            <person name="Chain P.S.G."/>
            <person name="Land M."/>
            <person name="Hauser L."/>
            <person name="Kyrpides N."/>
            <person name="Ivanova N."/>
            <person name="Cambell M.A."/>
            <person name="Heidelberg J.F."/>
            <person name="Klotz M.G."/>
            <person name="Woyke T."/>
        </authorList>
    </citation>
    <scope>NUCLEOTIDE SEQUENCE [LARGE SCALE GENOMIC DNA]</scope>
    <source>
        <strain evidence="2 3">C-113</strain>
    </source>
</reference>
<dbReference type="InterPro" id="IPR011250">
    <property type="entry name" value="OMP/PagP_B-barrel"/>
</dbReference>
<accession>D8KBX4</accession>
<dbReference type="HOGENOM" id="CLU_959185_0_0_6"/>
<dbReference type="OrthoDB" id="5760633at2"/>
<feature type="coiled-coil region" evidence="1">
    <location>
        <begin position="31"/>
        <end position="79"/>
    </location>
</feature>
<keyword evidence="3" id="KW-1185">Reference proteome</keyword>
<dbReference type="eggNOG" id="COG3064">
    <property type="taxonomic scope" value="Bacteria"/>
</dbReference>
<evidence type="ECO:0000256" key="1">
    <source>
        <dbReference type="SAM" id="Coils"/>
    </source>
</evidence>